<evidence type="ECO:0000313" key="1">
    <source>
        <dbReference type="EMBL" id="CAI9956963.1"/>
    </source>
</evidence>
<evidence type="ECO:0000313" key="3">
    <source>
        <dbReference type="Proteomes" id="UP001642409"/>
    </source>
</evidence>
<dbReference type="Proteomes" id="UP001642409">
    <property type="component" value="Unassembled WGS sequence"/>
</dbReference>
<dbReference type="EMBL" id="CAXDID020000101">
    <property type="protein sequence ID" value="CAL6026293.1"/>
    <property type="molecule type" value="Genomic_DNA"/>
</dbReference>
<reference evidence="2 3" key="2">
    <citation type="submission" date="2024-07" db="EMBL/GenBank/DDBJ databases">
        <authorList>
            <person name="Akdeniz Z."/>
        </authorList>
    </citation>
    <scope>NUCLEOTIDE SEQUENCE [LARGE SCALE GENOMIC DNA]</scope>
</reference>
<proteinExistence type="predicted"/>
<evidence type="ECO:0000313" key="2">
    <source>
        <dbReference type="EMBL" id="CAL6026293.1"/>
    </source>
</evidence>
<name>A0AA86QFB6_9EUKA</name>
<dbReference type="AlphaFoldDB" id="A0AA86QFB6"/>
<reference evidence="1" key="1">
    <citation type="submission" date="2023-06" db="EMBL/GenBank/DDBJ databases">
        <authorList>
            <person name="Kurt Z."/>
        </authorList>
    </citation>
    <scope>NUCLEOTIDE SEQUENCE</scope>
</reference>
<comment type="caution">
    <text evidence="1">The sequence shown here is derived from an EMBL/GenBank/DDBJ whole genome shotgun (WGS) entry which is preliminary data.</text>
</comment>
<dbReference type="EMBL" id="CATOUU010000880">
    <property type="protein sequence ID" value="CAI9956963.1"/>
    <property type="molecule type" value="Genomic_DNA"/>
</dbReference>
<sequence>MLCAQFVNIYCYIELNNIFDYQNCYQLKCQYLKELGITNQVVNFSNLKGKWDELSFDNCEFTNYVSDDFQVENVYVTITQQHCKNNILSLYNINCDHLYVYFNDFSNYPVILKFPKSKQKSAFFKNCICDISVLRGKWNTLNFIDCILSRSPNKQIVSTKIVITNTKYFDLQALDEIKANLIMYLTNQRVNLDLIKPNELSLENCELQLNLRVIINKISITECDIHGSGQIYAKEIIIKMCKPDIFKKIYTESLTIHSSKVSVLNAKLVQIFSSELICSENYLVNNLLLVNSRVIKFSCLKFKELSVFNCDFDNKQYKPAKIQITRYLGVKNGVDDQKSKNQSRILHQENIYCQKYCFNRILIATECILQQITNFELADE</sequence>
<accession>A0AA86QFB6</accession>
<gene>
    <name evidence="2" type="ORF">HINF_LOCUS30778</name>
    <name evidence="1" type="ORF">HINF_LOCUS44608</name>
</gene>
<protein>
    <submittedName>
        <fullName evidence="2">Hypothetical_protein</fullName>
    </submittedName>
</protein>
<organism evidence="1">
    <name type="scientific">Hexamita inflata</name>
    <dbReference type="NCBI Taxonomy" id="28002"/>
    <lineage>
        <taxon>Eukaryota</taxon>
        <taxon>Metamonada</taxon>
        <taxon>Diplomonadida</taxon>
        <taxon>Hexamitidae</taxon>
        <taxon>Hexamitinae</taxon>
        <taxon>Hexamita</taxon>
    </lineage>
</organism>
<keyword evidence="3" id="KW-1185">Reference proteome</keyword>